<name>A0A1E3NEX3_9ASCO</name>
<dbReference type="PANTHER" id="PTHR28074:SF1">
    <property type="entry name" value="ATP SYNTHASE SUBUNIT K, MITOCHONDRIAL"/>
    <property type="match status" value="1"/>
</dbReference>
<dbReference type="GO" id="GO:0065003">
    <property type="term" value="P:protein-containing complex assembly"/>
    <property type="evidence" value="ECO:0007669"/>
    <property type="project" value="EnsemblFungi"/>
</dbReference>
<evidence type="ECO:0000313" key="4">
    <source>
        <dbReference type="EMBL" id="ODQ44672.1"/>
    </source>
</evidence>
<evidence type="ECO:0000256" key="2">
    <source>
        <dbReference type="ARBA" id="ARBA00023128"/>
    </source>
</evidence>
<dbReference type="Proteomes" id="UP000094455">
    <property type="component" value="Unassembled WGS sequence"/>
</dbReference>
<dbReference type="GO" id="GO:0015986">
    <property type="term" value="P:proton motive force-driven ATP synthesis"/>
    <property type="evidence" value="ECO:0007669"/>
    <property type="project" value="EnsemblFungi"/>
</dbReference>
<comment type="subcellular location">
    <subcellularLocation>
        <location evidence="1">Mitochondrion membrane</location>
    </subcellularLocation>
</comment>
<protein>
    <recommendedName>
        <fullName evidence="6">ATP synthase subunit K, mitochondrial</fullName>
    </recommendedName>
</protein>
<dbReference type="EMBL" id="KV454006">
    <property type="protein sequence ID" value="ODQ44672.1"/>
    <property type="molecule type" value="Genomic_DNA"/>
</dbReference>
<evidence type="ECO:0000256" key="3">
    <source>
        <dbReference type="ARBA" id="ARBA00023136"/>
    </source>
</evidence>
<organism evidence="4 5">
    <name type="scientific">Pichia membranifaciens NRRL Y-2026</name>
    <dbReference type="NCBI Taxonomy" id="763406"/>
    <lineage>
        <taxon>Eukaryota</taxon>
        <taxon>Fungi</taxon>
        <taxon>Dikarya</taxon>
        <taxon>Ascomycota</taxon>
        <taxon>Saccharomycotina</taxon>
        <taxon>Pichiomycetes</taxon>
        <taxon>Pichiales</taxon>
        <taxon>Pichiaceae</taxon>
        <taxon>Pichia</taxon>
    </lineage>
</organism>
<dbReference type="GO" id="GO:0045259">
    <property type="term" value="C:proton-transporting ATP synthase complex"/>
    <property type="evidence" value="ECO:0007669"/>
    <property type="project" value="EnsemblFungi"/>
</dbReference>
<reference evidence="4 5" key="1">
    <citation type="journal article" date="2016" name="Proc. Natl. Acad. Sci. U.S.A.">
        <title>Comparative genomics of biotechnologically important yeasts.</title>
        <authorList>
            <person name="Riley R."/>
            <person name="Haridas S."/>
            <person name="Wolfe K.H."/>
            <person name="Lopes M.R."/>
            <person name="Hittinger C.T."/>
            <person name="Goeker M."/>
            <person name="Salamov A.A."/>
            <person name="Wisecaver J.H."/>
            <person name="Long T.M."/>
            <person name="Calvey C.H."/>
            <person name="Aerts A.L."/>
            <person name="Barry K.W."/>
            <person name="Choi C."/>
            <person name="Clum A."/>
            <person name="Coughlan A.Y."/>
            <person name="Deshpande S."/>
            <person name="Douglass A.P."/>
            <person name="Hanson S.J."/>
            <person name="Klenk H.-P."/>
            <person name="LaButti K.M."/>
            <person name="Lapidus A."/>
            <person name="Lindquist E.A."/>
            <person name="Lipzen A.M."/>
            <person name="Meier-Kolthoff J.P."/>
            <person name="Ohm R.A."/>
            <person name="Otillar R.P."/>
            <person name="Pangilinan J.L."/>
            <person name="Peng Y."/>
            <person name="Rokas A."/>
            <person name="Rosa C.A."/>
            <person name="Scheuner C."/>
            <person name="Sibirny A.A."/>
            <person name="Slot J.C."/>
            <person name="Stielow J.B."/>
            <person name="Sun H."/>
            <person name="Kurtzman C.P."/>
            <person name="Blackwell M."/>
            <person name="Grigoriev I.V."/>
            <person name="Jeffries T.W."/>
        </authorList>
    </citation>
    <scope>NUCLEOTIDE SEQUENCE [LARGE SCALE GENOMIC DNA]</scope>
    <source>
        <strain evidence="4 5">NRRL Y-2026</strain>
    </source>
</reference>
<dbReference type="RefSeq" id="XP_019015785.1">
    <property type="nucleotide sequence ID" value="XM_019161868.1"/>
</dbReference>
<dbReference type="GeneID" id="30178555"/>
<dbReference type="GO" id="GO:0005743">
    <property type="term" value="C:mitochondrial inner membrane"/>
    <property type="evidence" value="ECO:0007669"/>
    <property type="project" value="EnsemblFungi"/>
</dbReference>
<keyword evidence="2" id="KW-0496">Mitochondrion</keyword>
<dbReference type="STRING" id="763406.A0A1E3NEX3"/>
<keyword evidence="5" id="KW-1185">Reference proteome</keyword>
<dbReference type="Pfam" id="PF11022">
    <property type="entry name" value="ATP19"/>
    <property type="match status" value="1"/>
</dbReference>
<sequence length="63" mass="6723">MGAAYNILGKAVPPHQLALGTIGAVVLLVLPKPWATTPKKEAKIDAANADEEKFIKAYLEKHA</sequence>
<dbReference type="PANTHER" id="PTHR28074">
    <property type="entry name" value="ATP SYNTHASE SUBUNIT K, MITOCHONDRIAL"/>
    <property type="match status" value="1"/>
</dbReference>
<evidence type="ECO:0000256" key="1">
    <source>
        <dbReference type="ARBA" id="ARBA00004325"/>
    </source>
</evidence>
<evidence type="ECO:0008006" key="6">
    <source>
        <dbReference type="Google" id="ProtNLM"/>
    </source>
</evidence>
<gene>
    <name evidence="4" type="ORF">PICMEDRAFT_18075</name>
</gene>
<proteinExistence type="predicted"/>
<keyword evidence="3" id="KW-0472">Membrane</keyword>
<dbReference type="AlphaFoldDB" id="A0A1E3NEX3"/>
<dbReference type="OrthoDB" id="2094445at2759"/>
<accession>A0A1E3NEX3</accession>
<evidence type="ECO:0000313" key="5">
    <source>
        <dbReference type="Proteomes" id="UP000094455"/>
    </source>
</evidence>
<dbReference type="InterPro" id="IPR021278">
    <property type="entry name" value="ATP19"/>
</dbReference>